<keyword evidence="3" id="KW-1185">Reference proteome</keyword>
<dbReference type="EMBL" id="WOWK01000137">
    <property type="protein sequence ID" value="KAF0317138.1"/>
    <property type="molecule type" value="Genomic_DNA"/>
</dbReference>
<name>A0A8H3ZFE9_9PEZI</name>
<dbReference type="OrthoDB" id="4821403at2759"/>
<comment type="caution">
    <text evidence="2">The sequence shown here is derived from an EMBL/GenBank/DDBJ whole genome shotgun (WGS) entry which is preliminary data.</text>
</comment>
<evidence type="ECO:0000256" key="1">
    <source>
        <dbReference type="SAM" id="SignalP"/>
    </source>
</evidence>
<evidence type="ECO:0000313" key="2">
    <source>
        <dbReference type="EMBL" id="KAF0317138.1"/>
    </source>
</evidence>
<gene>
    <name evidence="2" type="ORF">GQ607_015655</name>
</gene>
<accession>A0A8H3ZFE9</accession>
<proteinExistence type="predicted"/>
<keyword evidence="1" id="KW-0732">Signal</keyword>
<reference evidence="2 3" key="1">
    <citation type="submission" date="2019-12" db="EMBL/GenBank/DDBJ databases">
        <title>A genome sequence resource for the geographically widespread anthracnose pathogen Colletotrichum asianum.</title>
        <authorList>
            <person name="Meng Y."/>
        </authorList>
    </citation>
    <scope>NUCLEOTIDE SEQUENCE [LARGE SCALE GENOMIC DNA]</scope>
    <source>
        <strain evidence="2 3">ICMP 18580</strain>
    </source>
</reference>
<feature type="signal peptide" evidence="1">
    <location>
        <begin position="1"/>
        <end position="21"/>
    </location>
</feature>
<protein>
    <submittedName>
        <fullName evidence="2">Uncharacterized protein</fullName>
    </submittedName>
</protein>
<organism evidence="2 3">
    <name type="scientific">Colletotrichum asianum</name>
    <dbReference type="NCBI Taxonomy" id="702518"/>
    <lineage>
        <taxon>Eukaryota</taxon>
        <taxon>Fungi</taxon>
        <taxon>Dikarya</taxon>
        <taxon>Ascomycota</taxon>
        <taxon>Pezizomycotina</taxon>
        <taxon>Sordariomycetes</taxon>
        <taxon>Hypocreomycetidae</taxon>
        <taxon>Glomerellales</taxon>
        <taxon>Glomerellaceae</taxon>
        <taxon>Colletotrichum</taxon>
        <taxon>Colletotrichum gloeosporioides species complex</taxon>
    </lineage>
</organism>
<evidence type="ECO:0000313" key="3">
    <source>
        <dbReference type="Proteomes" id="UP000434172"/>
    </source>
</evidence>
<feature type="chain" id="PRO_5034227717" evidence="1">
    <location>
        <begin position="22"/>
        <end position="287"/>
    </location>
</feature>
<dbReference type="AlphaFoldDB" id="A0A8H3ZFE9"/>
<sequence>MQPQAFTYMLLPLAVAGLTQAASVSAFISRSSCPPSELLVRHPPFLDPAVNGTGNVTSGCNAPGSNFVVPPTGFFAGTWSIWNTSGTSYLTYGNLQWDLTPAIATCEKNNTADCTASTLAGELNEITTWTPADNKTARNGAIGGGGREVASVRAYNTPRRLNFPALNSDWDAVFDNTILDGPGKGFMQSWSVIYWGLDAKEMPFMVVHETPPMFPNGEIGVTAVHAISVNRDGADSESLSAVLEALMNLGNAELTRDIAKLGETKWDDTLKGGPAICGSKCMKNESK</sequence>
<dbReference type="Proteomes" id="UP000434172">
    <property type="component" value="Unassembled WGS sequence"/>
</dbReference>